<accession>A0A4Z2EMD6</accession>
<dbReference type="AlphaFoldDB" id="A0A4Z2EMD6"/>
<evidence type="ECO:0000313" key="1">
    <source>
        <dbReference type="EMBL" id="TNN29731.1"/>
    </source>
</evidence>
<sequence length="80" mass="9335">MGSLGGLNSSWYERPLGWWISLRRRERRRRTRSSYLPQILRTNRESSTANSITESRFSCLLSNKSSSCNAQTRGLLLRRD</sequence>
<proteinExistence type="predicted"/>
<dbReference type="Proteomes" id="UP000314294">
    <property type="component" value="Unassembled WGS sequence"/>
</dbReference>
<comment type="caution">
    <text evidence="1">The sequence shown here is derived from an EMBL/GenBank/DDBJ whole genome shotgun (WGS) entry which is preliminary data.</text>
</comment>
<protein>
    <submittedName>
        <fullName evidence="1">Uncharacterized protein</fullName>
    </submittedName>
</protein>
<organism evidence="1 2">
    <name type="scientific">Liparis tanakae</name>
    <name type="common">Tanaka's snailfish</name>
    <dbReference type="NCBI Taxonomy" id="230148"/>
    <lineage>
        <taxon>Eukaryota</taxon>
        <taxon>Metazoa</taxon>
        <taxon>Chordata</taxon>
        <taxon>Craniata</taxon>
        <taxon>Vertebrata</taxon>
        <taxon>Euteleostomi</taxon>
        <taxon>Actinopterygii</taxon>
        <taxon>Neopterygii</taxon>
        <taxon>Teleostei</taxon>
        <taxon>Neoteleostei</taxon>
        <taxon>Acanthomorphata</taxon>
        <taxon>Eupercaria</taxon>
        <taxon>Perciformes</taxon>
        <taxon>Cottioidei</taxon>
        <taxon>Cottales</taxon>
        <taxon>Liparidae</taxon>
        <taxon>Liparis</taxon>
    </lineage>
</organism>
<gene>
    <name evidence="1" type="ORF">EYF80_060118</name>
</gene>
<keyword evidence="2" id="KW-1185">Reference proteome</keyword>
<name>A0A4Z2EMD6_9TELE</name>
<reference evidence="1 2" key="1">
    <citation type="submission" date="2019-03" db="EMBL/GenBank/DDBJ databases">
        <title>First draft genome of Liparis tanakae, snailfish: a comprehensive survey of snailfish specific genes.</title>
        <authorList>
            <person name="Kim W."/>
            <person name="Song I."/>
            <person name="Jeong J.-H."/>
            <person name="Kim D."/>
            <person name="Kim S."/>
            <person name="Ryu S."/>
            <person name="Song J.Y."/>
            <person name="Lee S.K."/>
        </authorList>
    </citation>
    <scope>NUCLEOTIDE SEQUENCE [LARGE SCALE GENOMIC DNA]</scope>
    <source>
        <tissue evidence="1">Muscle</tissue>
    </source>
</reference>
<dbReference type="EMBL" id="SRLO01005276">
    <property type="protein sequence ID" value="TNN29731.1"/>
    <property type="molecule type" value="Genomic_DNA"/>
</dbReference>
<evidence type="ECO:0000313" key="2">
    <source>
        <dbReference type="Proteomes" id="UP000314294"/>
    </source>
</evidence>